<dbReference type="EMBL" id="JACHIN010000015">
    <property type="protein sequence ID" value="MBB5082998.1"/>
    <property type="molecule type" value="Genomic_DNA"/>
</dbReference>
<evidence type="ECO:0000313" key="3">
    <source>
        <dbReference type="EMBL" id="MBB5082998.1"/>
    </source>
</evidence>
<name>A0A7W8ADX1_9ACTN</name>
<evidence type="ECO:0000313" key="4">
    <source>
        <dbReference type="Proteomes" id="UP000568380"/>
    </source>
</evidence>
<comment type="caution">
    <text evidence="3">The sequence shown here is derived from an EMBL/GenBank/DDBJ whole genome shotgun (WGS) entry which is preliminary data.</text>
</comment>
<sequence>MTPDTFLASTVIILLSLVMLLALRYAYLCYARPFREHTRCKGAGRIPYLFGRGWRFCPRCNGIGYRLRIGRRLWNHVRRLQRESAAKDAPTTDTPKEVGRATNNTAERPEPGGVTPATRSPRTDQTERR</sequence>
<proteinExistence type="predicted"/>
<evidence type="ECO:0000256" key="1">
    <source>
        <dbReference type="SAM" id="MobiDB-lite"/>
    </source>
</evidence>
<gene>
    <name evidence="3" type="ORF">HNR40_008501</name>
</gene>
<protein>
    <submittedName>
        <fullName evidence="3">Uncharacterized protein</fullName>
    </submittedName>
</protein>
<accession>A0A7W8ADX1</accession>
<organism evidence="3 4">
    <name type="scientific">Nonomuraea endophytica</name>
    <dbReference type="NCBI Taxonomy" id="714136"/>
    <lineage>
        <taxon>Bacteria</taxon>
        <taxon>Bacillati</taxon>
        <taxon>Actinomycetota</taxon>
        <taxon>Actinomycetes</taxon>
        <taxon>Streptosporangiales</taxon>
        <taxon>Streptosporangiaceae</taxon>
        <taxon>Nonomuraea</taxon>
    </lineage>
</organism>
<keyword evidence="2" id="KW-1133">Transmembrane helix</keyword>
<reference evidence="3 4" key="1">
    <citation type="submission" date="2020-08" db="EMBL/GenBank/DDBJ databases">
        <title>Genomic Encyclopedia of Type Strains, Phase IV (KMG-IV): sequencing the most valuable type-strain genomes for metagenomic binning, comparative biology and taxonomic classification.</title>
        <authorList>
            <person name="Goeker M."/>
        </authorList>
    </citation>
    <scope>NUCLEOTIDE SEQUENCE [LARGE SCALE GENOMIC DNA]</scope>
    <source>
        <strain evidence="3 4">DSM 45385</strain>
    </source>
</reference>
<keyword evidence="4" id="KW-1185">Reference proteome</keyword>
<feature type="transmembrane region" description="Helical" evidence="2">
    <location>
        <begin position="6"/>
        <end position="27"/>
    </location>
</feature>
<feature type="region of interest" description="Disordered" evidence="1">
    <location>
        <begin position="82"/>
        <end position="129"/>
    </location>
</feature>
<dbReference type="AlphaFoldDB" id="A0A7W8ADX1"/>
<keyword evidence="2" id="KW-0472">Membrane</keyword>
<dbReference type="Proteomes" id="UP000568380">
    <property type="component" value="Unassembled WGS sequence"/>
</dbReference>
<evidence type="ECO:0000256" key="2">
    <source>
        <dbReference type="SAM" id="Phobius"/>
    </source>
</evidence>
<keyword evidence="2" id="KW-0812">Transmembrane</keyword>